<evidence type="ECO:0000313" key="7">
    <source>
        <dbReference type="EMBL" id="MCU7695072.1"/>
    </source>
</evidence>
<dbReference type="Proteomes" id="UP001209317">
    <property type="component" value="Unassembled WGS sequence"/>
</dbReference>
<keyword evidence="2" id="KW-0963">Cytoplasm</keyword>
<dbReference type="Pfam" id="PF10006">
    <property type="entry name" value="DUF2249"/>
    <property type="match status" value="1"/>
</dbReference>
<keyword evidence="4" id="KW-0408">Iron</keyword>
<dbReference type="Pfam" id="PF04405">
    <property type="entry name" value="ScdA_N"/>
    <property type="match status" value="1"/>
</dbReference>
<organism evidence="7 8">
    <name type="scientific">Haoranjiania flava</name>
    <dbReference type="NCBI Taxonomy" id="1856322"/>
    <lineage>
        <taxon>Bacteria</taxon>
        <taxon>Pseudomonadati</taxon>
        <taxon>Bacteroidota</taxon>
        <taxon>Chitinophagia</taxon>
        <taxon>Chitinophagales</taxon>
        <taxon>Chitinophagaceae</taxon>
        <taxon>Haoranjiania</taxon>
    </lineage>
</organism>
<proteinExistence type="predicted"/>
<evidence type="ECO:0000256" key="2">
    <source>
        <dbReference type="ARBA" id="ARBA00022490"/>
    </source>
</evidence>
<protein>
    <submittedName>
        <fullName evidence="7">Iron-sulfur cluster repair di-iron protein</fullName>
    </submittedName>
</protein>
<dbReference type="Gene3D" id="1.20.120.520">
    <property type="entry name" value="nmb1532 protein domain like"/>
    <property type="match status" value="1"/>
</dbReference>
<evidence type="ECO:0000256" key="4">
    <source>
        <dbReference type="ARBA" id="ARBA00023004"/>
    </source>
</evidence>
<evidence type="ECO:0000259" key="6">
    <source>
        <dbReference type="Pfam" id="PF10006"/>
    </source>
</evidence>
<dbReference type="AlphaFoldDB" id="A0AAE3ISM5"/>
<dbReference type="InterPro" id="IPR018720">
    <property type="entry name" value="DUF2249"/>
</dbReference>
<dbReference type="PANTHER" id="PTHR36438">
    <property type="entry name" value="IRON-SULFUR CLUSTER REPAIR PROTEIN YTFE"/>
    <property type="match status" value="1"/>
</dbReference>
<keyword evidence="8" id="KW-1185">Reference proteome</keyword>
<sequence>MATIGTLNVTVIEPRLKHPTIFKHFDELEPGEGFVIENDHDPKPLYYQLLGERGTIFTWEYLEQGPQWWKVRIARKQQEANAETVGEIAAKDIRKAEIFKQKGIDFCCGGDKTLKEAGEEAGISEEELKAALQAVEDKPLSASQDYNKWELDFLADYIVNTHHRYVKDNAQTISGLAEKVAQHHGENHPELKKVAQAVNHFLQDLINHTEKEEKVLFPAIKEAVAGKRNGSNGAAQDSIKQPILMMQKEHEIAGEDLTYFRKLTNDYALPADACNSYNYLFEKMKEFEADLHQHIHLENNILFPKAAALEAK</sequence>
<evidence type="ECO:0000259" key="5">
    <source>
        <dbReference type="Pfam" id="PF01814"/>
    </source>
</evidence>
<reference evidence="7" key="1">
    <citation type="submission" date="2022-10" db="EMBL/GenBank/DDBJ databases">
        <authorList>
            <person name="Kim H.S."/>
            <person name="Kim J.-S."/>
            <person name="Suh M.K."/>
            <person name="Eom M.K."/>
            <person name="Lee J.-S."/>
        </authorList>
    </citation>
    <scope>NUCLEOTIDE SEQUENCE</scope>
    <source>
        <strain evidence="7">LIP-5</strain>
    </source>
</reference>
<accession>A0AAE3ISM5</accession>
<evidence type="ECO:0000256" key="1">
    <source>
        <dbReference type="ARBA" id="ARBA00004496"/>
    </source>
</evidence>
<dbReference type="Pfam" id="PF01814">
    <property type="entry name" value="Hemerythrin"/>
    <property type="match status" value="1"/>
</dbReference>
<dbReference type="InterPro" id="IPR019903">
    <property type="entry name" value="RIC_family"/>
</dbReference>
<name>A0AAE3ISM5_9BACT</name>
<evidence type="ECO:0000313" key="8">
    <source>
        <dbReference type="Proteomes" id="UP001209317"/>
    </source>
</evidence>
<feature type="domain" description="Hemerythrin-like" evidence="5">
    <location>
        <begin position="158"/>
        <end position="306"/>
    </location>
</feature>
<dbReference type="EMBL" id="JAOTPL010000018">
    <property type="protein sequence ID" value="MCU7695072.1"/>
    <property type="molecule type" value="Genomic_DNA"/>
</dbReference>
<comment type="subcellular location">
    <subcellularLocation>
        <location evidence="1">Cytoplasm</location>
    </subcellularLocation>
</comment>
<dbReference type="InterPro" id="IPR012312">
    <property type="entry name" value="Hemerythrin-like"/>
</dbReference>
<dbReference type="NCBIfam" id="TIGR03652">
    <property type="entry name" value="FeS_repair_RIC"/>
    <property type="match status" value="1"/>
</dbReference>
<dbReference type="PANTHER" id="PTHR36438:SF1">
    <property type="entry name" value="IRON-SULFUR CLUSTER REPAIR PROTEIN YTFE"/>
    <property type="match status" value="1"/>
</dbReference>
<gene>
    <name evidence="7" type="primary">ric</name>
    <name evidence="7" type="ORF">OD355_11135</name>
</gene>
<evidence type="ECO:0000256" key="3">
    <source>
        <dbReference type="ARBA" id="ARBA00022723"/>
    </source>
</evidence>
<dbReference type="GO" id="GO:0005737">
    <property type="term" value="C:cytoplasm"/>
    <property type="evidence" value="ECO:0007669"/>
    <property type="project" value="UniProtKB-SubCell"/>
</dbReference>
<dbReference type="GO" id="GO:0046872">
    <property type="term" value="F:metal ion binding"/>
    <property type="evidence" value="ECO:0007669"/>
    <property type="project" value="UniProtKB-KW"/>
</dbReference>
<feature type="domain" description="DUF2249" evidence="6">
    <location>
        <begin position="6"/>
        <end position="75"/>
    </location>
</feature>
<dbReference type="RefSeq" id="WP_263038559.1">
    <property type="nucleotide sequence ID" value="NZ_JAOTPL010000018.1"/>
</dbReference>
<comment type="caution">
    <text evidence="7">The sequence shown here is derived from an EMBL/GenBank/DDBJ whole genome shotgun (WGS) entry which is preliminary data.</text>
</comment>
<keyword evidence="3" id="KW-0479">Metal-binding</keyword>